<evidence type="ECO:0000256" key="2">
    <source>
        <dbReference type="SAM" id="MobiDB-lite"/>
    </source>
</evidence>
<name>A0A8S1P9M1_9CILI</name>
<feature type="compositionally biased region" description="Basic and acidic residues" evidence="2">
    <location>
        <begin position="339"/>
        <end position="350"/>
    </location>
</feature>
<keyword evidence="4" id="KW-1185">Reference proteome</keyword>
<feature type="region of interest" description="Disordered" evidence="2">
    <location>
        <begin position="339"/>
        <end position="367"/>
    </location>
</feature>
<feature type="region of interest" description="Disordered" evidence="2">
    <location>
        <begin position="179"/>
        <end position="219"/>
    </location>
</feature>
<dbReference type="AlphaFoldDB" id="A0A8S1P9M1"/>
<evidence type="ECO:0000256" key="1">
    <source>
        <dbReference type="SAM" id="Coils"/>
    </source>
</evidence>
<feature type="region of interest" description="Disordered" evidence="2">
    <location>
        <begin position="393"/>
        <end position="417"/>
    </location>
</feature>
<accession>A0A8S1P9M1</accession>
<sequence length="1222" mass="143934">MEKDKKEFQNKNAMKLAELMADQTLLDQEKIIFIKNIKNGSHLYIDPLVDTVKKTLKSKFPFQTKFNALMLLKDAMDTRQKEMADYVTIKILDRLKTIAKQSLKGDKNKLFNPPDPGDEFYLLLLECLYNWSIYFQLSTDQKMQPSPFKTVYSELLQAGIRFPTQFKYFKKIEQIQNQNDQKIKKQQPPKEIETPQRQQINQETPKPIQKPPVSDQNKNDKSAFITASETFESLKGLLLLVVDVLKENEDVSYLSEFCPELQQIVKPIQNQMNELEEIENPHKEILIDDLIKLSTKTNELISDIEKCQKKSMSWNAFKNKHHPKLQDFISTLKFHQEEPKKIPKVEKQKQSSDQIQEVPKQVPQNDNPFCFTQVANFEQDDIEKTQQDLIQQKLQKQQNEQAQIQPPQQQEKQDLPQIQQKQELPQIQQEQTPKQDQWDSQVPISWNQQQQEVKKIPESDFQFDNPDNQFQTQWNMADQKQDQQQYFENPFQQGFDNKANNNNLPFDSKRINTDPDSYNGWGIQQNQQNQVQWDQGFDVNQNIEAKDSNQDKEEVKQKMRPTMLPQAQSEPSITSQNNDEQQFPNLQWNVDSKPPQDVFTGHSNVMGNRSEFKTEVDSKPDSNIFKFNEPYPNLESMASKSVDSYKEKPISENEQENKQNVDDFTHMETDFNLQWDIGAKKQNPDDIYSNKLEFVKQNSRYKSDTYSDQGSKVIKFENIEVDIDNLDPFKKPNQLSNNIYSTKNMQTNSQVIQISLDFSIKSRKNVLRMADAEVQTQEQLNYTILMNDPQQEKNHQEEKRKLNKEIQRLSQSNTEYEFEIKQYKSNIEKYEQDFKQFKLQSQKWTDVYNSMNKQLINLTEFNKQSKLNIQDLSAENKTLKEQIKLINNESCENQRKISDYQCNQDSLLNKIKMIEKQFKQISANNKDHKCPITQYLEQFLKTPNLIETNVPVRFSIAPKDQNKISKIEINYDASLFLDILTGCSQPYSNQIDDFKFSLLMSRAVLYEDKVLQVGCITKMADEDLNLQLHIRNKSQNNISITKINLQVPSNNQLNALNVQDGSVLEKYTTFKIQLKFQYTEFLKQPILEFSINEQQYHILLPVSLIKFGLSQIEDIVTLKEKWKDNKHMKCVIKSNINTPNHKFINQLVDFKRYFQSLVQSENCLIMQMYLNQIEFGIKFKEDRQRQRLMIKIQSSQLLRAKAEDLMQQILFLFNDDQNQKND</sequence>
<evidence type="ECO:0000313" key="4">
    <source>
        <dbReference type="Proteomes" id="UP000692954"/>
    </source>
</evidence>
<dbReference type="OrthoDB" id="301412at2759"/>
<dbReference type="Proteomes" id="UP000692954">
    <property type="component" value="Unassembled WGS sequence"/>
</dbReference>
<comment type="caution">
    <text evidence="3">The sequence shown here is derived from an EMBL/GenBank/DDBJ whole genome shotgun (WGS) entry which is preliminary data.</text>
</comment>
<dbReference type="EMBL" id="CAJJDN010000072">
    <property type="protein sequence ID" value="CAD8099802.1"/>
    <property type="molecule type" value="Genomic_DNA"/>
</dbReference>
<evidence type="ECO:0000313" key="3">
    <source>
        <dbReference type="EMBL" id="CAD8099802.1"/>
    </source>
</evidence>
<gene>
    <name evidence="3" type="ORF">PSON_ATCC_30995.1.T0720206</name>
</gene>
<feature type="coiled-coil region" evidence="1">
    <location>
        <begin position="792"/>
        <end position="917"/>
    </location>
</feature>
<organism evidence="3 4">
    <name type="scientific">Paramecium sonneborni</name>
    <dbReference type="NCBI Taxonomy" id="65129"/>
    <lineage>
        <taxon>Eukaryota</taxon>
        <taxon>Sar</taxon>
        <taxon>Alveolata</taxon>
        <taxon>Ciliophora</taxon>
        <taxon>Intramacronucleata</taxon>
        <taxon>Oligohymenophorea</taxon>
        <taxon>Peniculida</taxon>
        <taxon>Parameciidae</taxon>
        <taxon>Paramecium</taxon>
    </lineage>
</organism>
<protein>
    <submittedName>
        <fullName evidence="3">Uncharacterized protein</fullName>
    </submittedName>
</protein>
<keyword evidence="1" id="KW-0175">Coiled coil</keyword>
<reference evidence="3" key="1">
    <citation type="submission" date="2021-01" db="EMBL/GenBank/DDBJ databases">
        <authorList>
            <consortium name="Genoscope - CEA"/>
            <person name="William W."/>
        </authorList>
    </citation>
    <scope>NUCLEOTIDE SEQUENCE</scope>
</reference>
<feature type="compositionally biased region" description="Polar residues" evidence="2">
    <location>
        <begin position="195"/>
        <end position="204"/>
    </location>
</feature>
<proteinExistence type="predicted"/>